<name>A0A1G8KJ85_9BACI</name>
<evidence type="ECO:0000313" key="1">
    <source>
        <dbReference type="EMBL" id="SDI43503.1"/>
    </source>
</evidence>
<dbReference type="Gene3D" id="3.40.50.300">
    <property type="entry name" value="P-loop containing nucleotide triphosphate hydrolases"/>
    <property type="match status" value="2"/>
</dbReference>
<dbReference type="AlphaFoldDB" id="A0A1G8KJ85"/>
<reference evidence="1 2" key="1">
    <citation type="submission" date="2016-10" db="EMBL/GenBank/DDBJ databases">
        <authorList>
            <person name="de Groot N.N."/>
        </authorList>
    </citation>
    <scope>NUCLEOTIDE SEQUENCE [LARGE SCALE GENOMIC DNA]</scope>
    <source>
        <strain evidence="1 2">DSM 21771</strain>
    </source>
</reference>
<accession>A0A1G8KJ85</accession>
<gene>
    <name evidence="1" type="ORF">SAMN04488123_102140</name>
</gene>
<dbReference type="InterPro" id="IPR027417">
    <property type="entry name" value="P-loop_NTPase"/>
</dbReference>
<sequence>MSLLQMFAPWKRKDTTEATETERRGYNPYLLANIQPQGGVSFKESFIRKGDGYETCIHVYSYPKNTQDFWLESIVNMENVITTIDVASEDHHKVRDGLNKGIDEKSSRMMTEKESVNILEAKDDLNDLEELYASIYQEGEVIKRVHLRFYVSARTQDQLESNVNVVLTALEGENFRGAVFLNELDMEWKALHESYSDQAKQRNRRQGQGMPAMTLAGGFPFHFTQLHDPTGTFHGTTMTGGNVVFDLFHRDKDRKSYSSVVIGAMGAGKSTLLKKIALDNAIKKHKVRAFDATGEFQGLVDEIGGQKLSLDGTDGIINPLQVYKTAKDEFTSFTQHLSKMTSFYRFLAPEASDNELKEYENMLRKLYKSLHLWSDDHDLGITQQSVEAYPIFSDFLTFIRQELYEDEEQGRQRSTLSPERKRRLETIELNVQNIVETYKHLFDGPSSIADFQEEKVVIFQLRGLSQMRSEIFQAQLFNVMNLLWDAMLTNGAPQFEAYNKGELTFEDAERYLILMDEAHHIINTKKGSGHALEFLTTFVREARKYFAGFTYASHSIRDFVPEGSDQTLVEEIKTLFELTQYKWIMQQDSNNLEMLERVFAGQLSESEVAQVPYLQTGDVILNIQAVKNLRFSVEVSEEELALFGGGA</sequence>
<dbReference type="InterPro" id="IPR051162">
    <property type="entry name" value="T4SS_component"/>
</dbReference>
<dbReference type="SUPFAM" id="SSF52540">
    <property type="entry name" value="P-loop containing nucleoside triphosphate hydrolases"/>
    <property type="match status" value="1"/>
</dbReference>
<proteinExistence type="predicted"/>
<evidence type="ECO:0008006" key="3">
    <source>
        <dbReference type="Google" id="ProtNLM"/>
    </source>
</evidence>
<dbReference type="PANTHER" id="PTHR30121:SF6">
    <property type="entry name" value="SLR6007 PROTEIN"/>
    <property type="match status" value="1"/>
</dbReference>
<evidence type="ECO:0000313" key="2">
    <source>
        <dbReference type="Proteomes" id="UP000198853"/>
    </source>
</evidence>
<dbReference type="EMBL" id="FNEN01000002">
    <property type="protein sequence ID" value="SDI43503.1"/>
    <property type="molecule type" value="Genomic_DNA"/>
</dbReference>
<protein>
    <recommendedName>
        <fullName evidence="3">Type IV secretion system protein VirB4</fullName>
    </recommendedName>
</protein>
<dbReference type="Proteomes" id="UP000198853">
    <property type="component" value="Unassembled WGS sequence"/>
</dbReference>
<organism evidence="1 2">
    <name type="scientific">Natribacillus halophilus</name>
    <dbReference type="NCBI Taxonomy" id="549003"/>
    <lineage>
        <taxon>Bacteria</taxon>
        <taxon>Bacillati</taxon>
        <taxon>Bacillota</taxon>
        <taxon>Bacilli</taxon>
        <taxon>Bacillales</taxon>
        <taxon>Bacillaceae</taxon>
        <taxon>Natribacillus</taxon>
    </lineage>
</organism>
<dbReference type="PANTHER" id="PTHR30121">
    <property type="entry name" value="UNCHARACTERIZED PROTEIN YJGR-RELATED"/>
    <property type="match status" value="1"/>
</dbReference>
<keyword evidence="2" id="KW-1185">Reference proteome</keyword>